<name>A0A9W8CTX7_9FUNG</name>
<evidence type="ECO:0000256" key="9">
    <source>
        <dbReference type="ARBA" id="ARBA00023180"/>
    </source>
</evidence>
<keyword evidence="6 11" id="KW-0812">Transmembrane</keyword>
<dbReference type="GO" id="GO:0031505">
    <property type="term" value="P:fungal-type cell wall organization"/>
    <property type="evidence" value="ECO:0007669"/>
    <property type="project" value="TreeGrafter"/>
</dbReference>
<feature type="transmembrane region" description="Helical" evidence="11">
    <location>
        <begin position="824"/>
        <end position="851"/>
    </location>
</feature>
<keyword evidence="8 11" id="KW-0472">Membrane</keyword>
<organism evidence="13 14">
    <name type="scientific">Coemansia erecta</name>
    <dbReference type="NCBI Taxonomy" id="147472"/>
    <lineage>
        <taxon>Eukaryota</taxon>
        <taxon>Fungi</taxon>
        <taxon>Fungi incertae sedis</taxon>
        <taxon>Zoopagomycota</taxon>
        <taxon>Kickxellomycotina</taxon>
        <taxon>Kickxellomycetes</taxon>
        <taxon>Kickxellales</taxon>
        <taxon>Kickxellaceae</taxon>
        <taxon>Coemansia</taxon>
    </lineage>
</organism>
<evidence type="ECO:0000256" key="8">
    <source>
        <dbReference type="ARBA" id="ARBA00023136"/>
    </source>
</evidence>
<evidence type="ECO:0000259" key="12">
    <source>
        <dbReference type="PROSITE" id="PS51998"/>
    </source>
</evidence>
<protein>
    <recommendedName>
        <fullName evidence="2">chitin synthase</fullName>
        <ecNumber evidence="2">2.4.1.16</ecNumber>
    </recommendedName>
</protein>
<evidence type="ECO:0000256" key="5">
    <source>
        <dbReference type="ARBA" id="ARBA00022679"/>
    </source>
</evidence>
<dbReference type="InterPro" id="IPR036400">
    <property type="entry name" value="Cyt_B5-like_heme/steroid_sf"/>
</dbReference>
<feature type="domain" description="DEK-C" evidence="12">
    <location>
        <begin position="1186"/>
        <end position="1241"/>
    </location>
</feature>
<dbReference type="SUPFAM" id="SSF55856">
    <property type="entry name" value="Cytochrome b5-like heme/steroid binding domain"/>
    <property type="match status" value="1"/>
</dbReference>
<feature type="transmembrane region" description="Helical" evidence="11">
    <location>
        <begin position="885"/>
        <end position="908"/>
    </location>
</feature>
<dbReference type="InterPro" id="IPR001199">
    <property type="entry name" value="Cyt_B5-like_heme/steroid-bd"/>
</dbReference>
<proteinExistence type="predicted"/>
<dbReference type="OrthoDB" id="370884at2759"/>
<dbReference type="EC" id="2.4.1.16" evidence="2"/>
<dbReference type="Pfam" id="PF00173">
    <property type="entry name" value="Cyt-b5"/>
    <property type="match status" value="1"/>
</dbReference>
<evidence type="ECO:0000313" key="14">
    <source>
        <dbReference type="Proteomes" id="UP001149813"/>
    </source>
</evidence>
<dbReference type="SUPFAM" id="SSF109715">
    <property type="entry name" value="DEK C-terminal domain"/>
    <property type="match status" value="1"/>
</dbReference>
<keyword evidence="5" id="KW-0808">Transferase</keyword>
<dbReference type="PANTHER" id="PTHR22914:SF13">
    <property type="entry name" value="CHITIN SYNTHASE"/>
    <property type="match status" value="1"/>
</dbReference>
<feature type="region of interest" description="Disordered" evidence="10">
    <location>
        <begin position="1"/>
        <end position="42"/>
    </location>
</feature>
<evidence type="ECO:0000313" key="13">
    <source>
        <dbReference type="EMBL" id="KAJ1724121.1"/>
    </source>
</evidence>
<keyword evidence="3" id="KW-1003">Cell membrane</keyword>
<dbReference type="Proteomes" id="UP001149813">
    <property type="component" value="Unassembled WGS sequence"/>
</dbReference>
<dbReference type="Gene3D" id="1.10.10.60">
    <property type="entry name" value="Homeodomain-like"/>
    <property type="match status" value="1"/>
</dbReference>
<gene>
    <name evidence="13" type="ORF">LPJ53_001583</name>
</gene>
<feature type="transmembrane region" description="Helical" evidence="11">
    <location>
        <begin position="127"/>
        <end position="147"/>
    </location>
</feature>
<keyword evidence="9" id="KW-0325">Glycoprotein</keyword>
<evidence type="ECO:0000256" key="6">
    <source>
        <dbReference type="ARBA" id="ARBA00022692"/>
    </source>
</evidence>
<evidence type="ECO:0000256" key="10">
    <source>
        <dbReference type="SAM" id="MobiDB-lite"/>
    </source>
</evidence>
<dbReference type="InterPro" id="IPR014876">
    <property type="entry name" value="DEK_C"/>
</dbReference>
<feature type="compositionally biased region" description="Polar residues" evidence="10">
    <location>
        <begin position="1"/>
        <end position="33"/>
    </location>
</feature>
<dbReference type="InterPro" id="IPR004835">
    <property type="entry name" value="Chitin_synth"/>
</dbReference>
<dbReference type="Pfam" id="PF03142">
    <property type="entry name" value="Chitin_synth_2"/>
    <property type="match status" value="1"/>
</dbReference>
<evidence type="ECO:0000256" key="2">
    <source>
        <dbReference type="ARBA" id="ARBA00012543"/>
    </source>
</evidence>
<feature type="transmembrane region" description="Helical" evidence="11">
    <location>
        <begin position="163"/>
        <end position="187"/>
    </location>
</feature>
<sequence length="1245" mass="139750">MNSGGRKSQYLQLDGSQSGSAANMDTGSGNQEPLSPGSGAAFTRGVGFEDQYTMANAAAAGADSGARRNTMFGTLKEAMGVRQSTIEPLDLRAKGRQSMGGTGGDGNVEKGTHEHVEDVEITRSRRLWVAFTWLTTFWLPSPVLSFVGRMKRPDVRMAWREKFAICVIIVFMWALLLFIIIGLGLILCPRQYVWTQDDISNLNTAKKSYMSVRGNVYDITDFMKQNTHGDSFNRARSDQLAMYAGYDVNASFPITARAGCPGLVSADDDPNYLIQFPVRGASEDLDPFSPPFVHQPSSDPRSSMLQDRSFYQNTFLKDMDNFKKGGVVWKMDWVESMYKDYTKFWRVINKEVFNLQPYMDAINWQGNTNNTYNILDSRLENIINQSGYGTADITEDWLGINWDSNTRDLNYDCMKNLFYVGKVDSRQSVRCLFTNYMLVAFAGVLMLVVLVKFLTALQFTKKPRPSPPDKFVVCQVPCYTEDEESISKTINSLAALEYADKQKLIFIICDGNIVGSGNDKSTPRLVLDILGVDPEYDPPGRDYLAIAEGSRRHNIGKVYSGLYEFEGHVVPFMVVAKVGSPEETNRSGNRGKRDTQILLMSFFNKVHFNLPMTPLELEIYHQMRHIIGVPPRNYEYLLQVDADTEVMPDSLARLVSACTSDRRIAGICGETMLGNESTSWTTMMQVYEYFISHHMAKAFESLFGSVTCLPGCFCMYRLRSTEGKPLLIAKPVLEAYSELHIDTLHKKNLLSLGEDRYLTTLMMKHFPNFKLKFIQDAKCKTIAPEKWSVLVSQRRRWINSTIHNLSELLFLPNMCGFCFFSMRFVVFLDLFGTITMPTTLMYFAYLIYIAVSKVADVGYISLILIGAIYGLQAIIFLLRREWQHIGWMLIYLCAYPLWSFVLPIYSFWHMDDFSWGNTRVVVGDGKRKIIVADDKPFDPESIPQRRWMEYEKELASAGVLNAPPPNMNPHAGSTKEDDRLSLYSSQSGAPLDRVGSAMAFGNMAGSGTHQSMYGTPVMPAAGGAYDPRLSVAMANPQAIALQQQQYQQQTLSMYDNQTGRMSAAGSAMGDPRLSSVMYTPQQQQQQQMFAMQSFNGSNNSSPHGSGIGLHNMPQQQQLGGYMNPDAWNPPTTTSVYGSVNMPMQQQQQMSMYMQPTSPNQMQIQMQQQPFSPSSGGSIPLGSVNPIPTDDQIVDSIRRILVNADLTTTTKKVIRNQLALEYGTDLSSKKEFISKVVDQMLIGGTQ</sequence>
<reference evidence="13" key="1">
    <citation type="submission" date="2022-07" db="EMBL/GenBank/DDBJ databases">
        <title>Phylogenomic reconstructions and comparative analyses of Kickxellomycotina fungi.</title>
        <authorList>
            <person name="Reynolds N.K."/>
            <person name="Stajich J.E."/>
            <person name="Barry K."/>
            <person name="Grigoriev I.V."/>
            <person name="Crous P."/>
            <person name="Smith M.E."/>
        </authorList>
    </citation>
    <scope>NUCLEOTIDE SEQUENCE</scope>
    <source>
        <strain evidence="13">NBRC 32514</strain>
    </source>
</reference>
<dbReference type="GO" id="GO:0030428">
    <property type="term" value="C:cell septum"/>
    <property type="evidence" value="ECO:0007669"/>
    <property type="project" value="TreeGrafter"/>
</dbReference>
<dbReference type="PROSITE" id="PS51998">
    <property type="entry name" value="DEK_C"/>
    <property type="match status" value="1"/>
</dbReference>
<dbReference type="AlphaFoldDB" id="A0A9W8CTX7"/>
<accession>A0A9W8CTX7</accession>
<dbReference type="PANTHER" id="PTHR22914">
    <property type="entry name" value="CHITIN SYNTHASE"/>
    <property type="match status" value="1"/>
</dbReference>
<comment type="caution">
    <text evidence="13">The sequence shown here is derived from an EMBL/GenBank/DDBJ whole genome shotgun (WGS) entry which is preliminary data.</text>
</comment>
<keyword evidence="4" id="KW-0328">Glycosyltransferase</keyword>
<evidence type="ECO:0000256" key="7">
    <source>
        <dbReference type="ARBA" id="ARBA00022989"/>
    </source>
</evidence>
<dbReference type="GO" id="GO:0004100">
    <property type="term" value="F:chitin synthase activity"/>
    <property type="evidence" value="ECO:0007669"/>
    <property type="project" value="UniProtKB-EC"/>
</dbReference>
<dbReference type="Pfam" id="PF08766">
    <property type="entry name" value="DEK_C"/>
    <property type="match status" value="1"/>
</dbReference>
<keyword evidence="14" id="KW-1185">Reference proteome</keyword>
<dbReference type="EMBL" id="JANBOJ010000041">
    <property type="protein sequence ID" value="KAJ1724121.1"/>
    <property type="molecule type" value="Genomic_DNA"/>
</dbReference>
<keyword evidence="7 11" id="KW-1133">Transmembrane helix</keyword>
<dbReference type="GO" id="GO:0006031">
    <property type="term" value="P:chitin biosynthetic process"/>
    <property type="evidence" value="ECO:0007669"/>
    <property type="project" value="TreeGrafter"/>
</dbReference>
<feature type="transmembrane region" description="Helical" evidence="11">
    <location>
        <begin position="436"/>
        <end position="457"/>
    </location>
</feature>
<evidence type="ECO:0000256" key="3">
    <source>
        <dbReference type="ARBA" id="ARBA00022475"/>
    </source>
</evidence>
<dbReference type="SUPFAM" id="SSF53448">
    <property type="entry name" value="Nucleotide-diphospho-sugar transferases"/>
    <property type="match status" value="1"/>
</dbReference>
<evidence type="ECO:0000256" key="4">
    <source>
        <dbReference type="ARBA" id="ARBA00022676"/>
    </source>
</evidence>
<comment type="subcellular location">
    <subcellularLocation>
        <location evidence="1">Cell membrane</location>
        <topology evidence="1">Multi-pass membrane protein</topology>
    </subcellularLocation>
</comment>
<feature type="transmembrane region" description="Helical" evidence="11">
    <location>
        <begin position="857"/>
        <end position="878"/>
    </location>
</feature>
<dbReference type="GO" id="GO:0005886">
    <property type="term" value="C:plasma membrane"/>
    <property type="evidence" value="ECO:0007669"/>
    <property type="project" value="UniProtKB-SubCell"/>
</dbReference>
<dbReference type="InterPro" id="IPR029044">
    <property type="entry name" value="Nucleotide-diphossugar_trans"/>
</dbReference>
<evidence type="ECO:0000256" key="1">
    <source>
        <dbReference type="ARBA" id="ARBA00004651"/>
    </source>
</evidence>
<dbReference type="Gene3D" id="3.10.120.10">
    <property type="entry name" value="Cytochrome b5-like heme/steroid binding domain"/>
    <property type="match status" value="1"/>
</dbReference>
<evidence type="ECO:0000256" key="11">
    <source>
        <dbReference type="SAM" id="Phobius"/>
    </source>
</evidence>